<accession>A0A8K1SPA0</accession>
<dbReference type="GO" id="GO:0009060">
    <property type="term" value="P:aerobic respiration"/>
    <property type="evidence" value="ECO:0007669"/>
    <property type="project" value="TreeGrafter"/>
</dbReference>
<dbReference type="Pfam" id="PF01058">
    <property type="entry name" value="Oxidored_q6"/>
    <property type="match status" value="1"/>
</dbReference>
<proteinExistence type="predicted"/>
<name>A0A8K1SPA0_9MAGN</name>
<protein>
    <submittedName>
        <fullName evidence="2">NADH dehydrogenase subunit K</fullName>
    </submittedName>
</protein>
<reference evidence="2" key="1">
    <citation type="submission" date="2018-12" db="EMBL/GenBank/DDBJ databases">
        <title>The complete chloroplast genome of Corydalis trisecta.</title>
        <authorList>
            <person name="She R."/>
            <person name="Zhao P."/>
        </authorList>
    </citation>
    <scope>NUCLEOTIDE SEQUENCE</scope>
</reference>
<dbReference type="AlphaFoldDB" id="A0A8K1SPA0"/>
<dbReference type="Gene3D" id="3.40.50.12280">
    <property type="match status" value="1"/>
</dbReference>
<evidence type="ECO:0000259" key="1">
    <source>
        <dbReference type="Pfam" id="PF01058"/>
    </source>
</evidence>
<keyword evidence="2" id="KW-0934">Plastid</keyword>
<dbReference type="GO" id="GO:0045271">
    <property type="term" value="C:respiratory chain complex I"/>
    <property type="evidence" value="ECO:0007669"/>
    <property type="project" value="TreeGrafter"/>
</dbReference>
<dbReference type="GO" id="GO:0008137">
    <property type="term" value="F:NADH dehydrogenase (ubiquinone) activity"/>
    <property type="evidence" value="ECO:0007669"/>
    <property type="project" value="TreeGrafter"/>
</dbReference>
<feature type="domain" description="NADH:ubiquinone oxidoreductase-like 20kDa subunit" evidence="1">
    <location>
        <begin position="5"/>
        <end position="57"/>
    </location>
</feature>
<dbReference type="InterPro" id="IPR006137">
    <property type="entry name" value="NADH_UbQ_OxRdtase-like_20kDa"/>
</dbReference>
<dbReference type="SUPFAM" id="SSF56770">
    <property type="entry name" value="HydA/Nqo6-like"/>
    <property type="match status" value="1"/>
</dbReference>
<sequence>MVPRSSPRQADIILTADTVAMKIAPSLVRLYEQMPEPEYVLVLGTCSIIGGRLSMDSYSIVRGVD</sequence>
<organism evidence="2">
    <name type="scientific">Corydalis trisecta</name>
    <dbReference type="NCBI Taxonomy" id="2682942"/>
    <lineage>
        <taxon>Eukaryota</taxon>
        <taxon>Viridiplantae</taxon>
        <taxon>Streptophyta</taxon>
        <taxon>Embryophyta</taxon>
        <taxon>Tracheophyta</taxon>
        <taxon>Spermatophyta</taxon>
        <taxon>Magnoliopsida</taxon>
        <taxon>Ranunculales</taxon>
        <taxon>Papaveraceae</taxon>
        <taxon>Fumarioideae</taxon>
        <taxon>Corydalis</taxon>
    </lineage>
</organism>
<dbReference type="GO" id="GO:0015990">
    <property type="term" value="P:electron transport coupled proton transport"/>
    <property type="evidence" value="ECO:0007669"/>
    <property type="project" value="TreeGrafter"/>
</dbReference>
<dbReference type="EMBL" id="MK281380">
    <property type="protein sequence ID" value="UFP91532.1"/>
    <property type="molecule type" value="Genomic_DNA"/>
</dbReference>
<gene>
    <name evidence="2" type="primary">ndhK</name>
</gene>
<dbReference type="GO" id="GO:0051536">
    <property type="term" value="F:iron-sulfur cluster binding"/>
    <property type="evidence" value="ECO:0007669"/>
    <property type="project" value="InterPro"/>
</dbReference>
<evidence type="ECO:0000313" key="2">
    <source>
        <dbReference type="EMBL" id="UFP91532.1"/>
    </source>
</evidence>
<geneLocation type="chloroplast" evidence="2"/>
<keyword evidence="2" id="KW-0150">Chloroplast</keyword>
<dbReference type="PANTHER" id="PTHR11995:SF14">
    <property type="entry name" value="NADH DEHYDROGENASE [UBIQUINONE] IRON-SULFUR PROTEIN 7, MITOCHONDRIAL"/>
    <property type="match status" value="1"/>
</dbReference>
<dbReference type="PANTHER" id="PTHR11995">
    <property type="entry name" value="NADH DEHYDROGENASE"/>
    <property type="match status" value="1"/>
</dbReference>